<dbReference type="PATRIC" id="fig|743966.3.peg.26"/>
<dbReference type="HOGENOM" id="CLU_1667436_0_0_14"/>
<evidence type="ECO:0000256" key="1">
    <source>
        <dbReference type="SAM" id="Phobius"/>
    </source>
</evidence>
<reference evidence="2 3" key="1">
    <citation type="journal article" date="2014" name="Genome Announc.">
        <title>Complete Genome Sequence of Mycoplasma bovoculi Strain M165/69T (ATCC 29104).</title>
        <authorList>
            <person name="Calcutt M.J."/>
            <person name="Foecking M.F."/>
        </authorList>
    </citation>
    <scope>NUCLEOTIDE SEQUENCE [LARGE SCALE GENOMIC DNA]</scope>
    <source>
        <strain evidence="2">M165/69</strain>
    </source>
</reference>
<keyword evidence="1" id="KW-1133">Transmembrane helix</keyword>
<keyword evidence="3" id="KW-1185">Reference proteome</keyword>
<feature type="transmembrane region" description="Helical" evidence="1">
    <location>
        <begin position="7"/>
        <end position="26"/>
    </location>
</feature>
<name>W5UTA2_9BACT</name>
<evidence type="ECO:0000313" key="3">
    <source>
        <dbReference type="Proteomes" id="UP000019229"/>
    </source>
</evidence>
<dbReference type="RefSeq" id="WP_022934840.1">
    <property type="nucleotide sequence ID" value="NZ_CP007154.1"/>
</dbReference>
<dbReference type="eggNOG" id="ENOG5032G2I">
    <property type="taxonomic scope" value="Bacteria"/>
</dbReference>
<dbReference type="AlphaFoldDB" id="W5UTA2"/>
<accession>W5UTA2</accession>
<keyword evidence="1" id="KW-0472">Membrane</keyword>
<sequence length="158" mass="18059">MKKKIKIIGMILALSGVAAIGFIYYVKSIKVNGDKIKITILKGVRQPGTKIFDKGTTLREIFFAFKPSADVNLANYNLNEKIIEDKEFKFKLESEKENLSKISLDKSKKLKIPKELISNIKKFLTKNKGKKVSWLEIQENLKIESTYLSKLQANFTLD</sequence>
<organism evidence="2 3">
    <name type="scientific">Mesomycoplasma bovoculi M165/69</name>
    <dbReference type="NCBI Taxonomy" id="743966"/>
    <lineage>
        <taxon>Bacteria</taxon>
        <taxon>Bacillati</taxon>
        <taxon>Mycoplasmatota</taxon>
        <taxon>Mycoplasmoidales</taxon>
        <taxon>Metamycoplasmataceae</taxon>
        <taxon>Mesomycoplasma</taxon>
    </lineage>
</organism>
<proteinExistence type="predicted"/>
<keyword evidence="1" id="KW-0812">Transmembrane</keyword>
<dbReference type="EMBL" id="CP007154">
    <property type="protein sequence ID" value="AHH45040.1"/>
    <property type="molecule type" value="Genomic_DNA"/>
</dbReference>
<gene>
    <name evidence="2" type="ORF">MYB_00140</name>
</gene>
<protein>
    <submittedName>
        <fullName evidence="2">Uncharacterized protein</fullName>
    </submittedName>
</protein>
<dbReference type="Proteomes" id="UP000019229">
    <property type="component" value="Chromosome"/>
</dbReference>
<dbReference type="KEGG" id="mbc:MYB_00140"/>
<dbReference type="OrthoDB" id="400039at2"/>
<dbReference type="STRING" id="743966.MYB_00140"/>
<evidence type="ECO:0000313" key="2">
    <source>
        <dbReference type="EMBL" id="AHH45040.1"/>
    </source>
</evidence>